<keyword evidence="3" id="KW-0732">Signal</keyword>
<evidence type="ECO:0000256" key="3">
    <source>
        <dbReference type="ARBA" id="ARBA00022729"/>
    </source>
</evidence>
<organism evidence="4 5">
    <name type="scientific">Litorilinea aerophila</name>
    <dbReference type="NCBI Taxonomy" id="1204385"/>
    <lineage>
        <taxon>Bacteria</taxon>
        <taxon>Bacillati</taxon>
        <taxon>Chloroflexota</taxon>
        <taxon>Caldilineae</taxon>
        <taxon>Caldilineales</taxon>
        <taxon>Caldilineaceae</taxon>
        <taxon>Litorilinea</taxon>
    </lineage>
</organism>
<evidence type="ECO:0000313" key="5">
    <source>
        <dbReference type="Proteomes" id="UP000317371"/>
    </source>
</evidence>
<comment type="caution">
    <text evidence="4">The sequence shown here is derived from an EMBL/GenBank/DDBJ whole genome shotgun (WGS) entry which is preliminary data.</text>
</comment>
<dbReference type="AlphaFoldDB" id="A0A540VG36"/>
<keyword evidence="2" id="KW-0813">Transport</keyword>
<dbReference type="NCBIfam" id="TIGR01409">
    <property type="entry name" value="TAT_signal_seq"/>
    <property type="match status" value="1"/>
</dbReference>
<dbReference type="InterPro" id="IPR006059">
    <property type="entry name" value="SBP"/>
</dbReference>
<name>A0A540VG36_9CHLR</name>
<dbReference type="InterPro" id="IPR019546">
    <property type="entry name" value="TAT_signal_bac_arc"/>
</dbReference>
<dbReference type="InParanoid" id="A0A540VG36"/>
<comment type="similarity">
    <text evidence="1">Belongs to the bacterial solute-binding protein 1 family.</text>
</comment>
<keyword evidence="5" id="KW-1185">Reference proteome</keyword>
<evidence type="ECO:0000256" key="2">
    <source>
        <dbReference type="ARBA" id="ARBA00022448"/>
    </source>
</evidence>
<dbReference type="Proteomes" id="UP000317371">
    <property type="component" value="Unassembled WGS sequence"/>
</dbReference>
<dbReference type="PANTHER" id="PTHR43649">
    <property type="entry name" value="ARABINOSE-BINDING PROTEIN-RELATED"/>
    <property type="match status" value="1"/>
</dbReference>
<reference evidence="4 5" key="1">
    <citation type="submission" date="2019-06" db="EMBL/GenBank/DDBJ databases">
        <title>Genome sequence of Litorilinea aerophila BAA-2444.</title>
        <authorList>
            <person name="Maclea K.S."/>
            <person name="Maurais E.G."/>
            <person name="Iannazzi L.C."/>
        </authorList>
    </citation>
    <scope>NUCLEOTIDE SEQUENCE [LARGE SCALE GENOMIC DNA]</scope>
    <source>
        <strain evidence="4 5">ATCC BAA-2444</strain>
    </source>
</reference>
<proteinExistence type="inferred from homology"/>
<dbReference type="PANTHER" id="PTHR43649:SF34">
    <property type="entry name" value="ABC TRANSPORTER PERIPLASMIC-BINDING PROTEIN YCJN-RELATED"/>
    <property type="match status" value="1"/>
</dbReference>
<evidence type="ECO:0000313" key="4">
    <source>
        <dbReference type="EMBL" id="TQE95642.1"/>
    </source>
</evidence>
<dbReference type="PROSITE" id="PS51318">
    <property type="entry name" value="TAT"/>
    <property type="match status" value="1"/>
</dbReference>
<dbReference type="InterPro" id="IPR050490">
    <property type="entry name" value="Bact_solute-bd_prot1"/>
</dbReference>
<dbReference type="OrthoDB" id="5890863at2"/>
<dbReference type="SUPFAM" id="SSF53850">
    <property type="entry name" value="Periplasmic binding protein-like II"/>
    <property type="match status" value="1"/>
</dbReference>
<protein>
    <submittedName>
        <fullName evidence="4">Extracellular solute-binding protein</fullName>
    </submittedName>
</protein>
<dbReference type="InterPro" id="IPR006311">
    <property type="entry name" value="TAT_signal"/>
</dbReference>
<dbReference type="PROSITE" id="PS51257">
    <property type="entry name" value="PROKAR_LIPOPROTEIN"/>
    <property type="match status" value="1"/>
</dbReference>
<evidence type="ECO:0000256" key="1">
    <source>
        <dbReference type="ARBA" id="ARBA00008520"/>
    </source>
</evidence>
<dbReference type="Pfam" id="PF01547">
    <property type="entry name" value="SBP_bac_1"/>
    <property type="match status" value="1"/>
</dbReference>
<sequence>MSMDRQRRRISRRDFLRGVGAGLAVTGLAACAPVATPPAGEAGSAAESAPAAAAPTTLKIIQWSHFVPAYDEWFDGEFTKQWGAENNTEVIVDHIAFSELLARASAEVAAQSGHDLFGFISPPSAFEPEVIDHADVIEEAENRFGQMHPLARASTYNPKTNKWFGFSDNWVPDPIHWRTDLWEQAEPGSTPDTWEDILRVGRKLKEMGHPLGIGISPDIDSNMALRALMYSYGSSVQDEDANVVINSPETVEAVKMGVALFQEAMEPEVLAWDASSNNRFLLSGRGSLILNAISALRTAEKDDPELARNIGLWSAPAGPVRRIGLEHVMGVYAIWNFSENVEGAKKFLLDLTADYRTAFIKSEFYNFPSFPETVPDLADLVAEDPKADPPDKYAILATAQDWATNVGYPGVASPAIGEVFDTFIIPNMFALAARGEMTPEEAVAWAEGEIVPIFEKWRQQGFI</sequence>
<gene>
    <name evidence="4" type="ORF">FKZ61_10970</name>
</gene>
<dbReference type="Gene3D" id="3.40.190.10">
    <property type="entry name" value="Periplasmic binding protein-like II"/>
    <property type="match status" value="1"/>
</dbReference>
<accession>A0A540VG36</accession>
<dbReference type="EMBL" id="VIGC01000012">
    <property type="protein sequence ID" value="TQE95642.1"/>
    <property type="molecule type" value="Genomic_DNA"/>
</dbReference>